<keyword evidence="1" id="KW-0472">Membrane</keyword>
<dbReference type="OrthoDB" id="9802133at2"/>
<dbReference type="RefSeq" id="WP_148340467.1">
    <property type="nucleotide sequence ID" value="NZ_LR699120.1"/>
</dbReference>
<keyword evidence="3" id="KW-1185">Reference proteome</keyword>
<protein>
    <recommendedName>
        <fullName evidence="4">Pilus assembly protein PilO</fullName>
    </recommendedName>
</protein>
<organism evidence="2 3">
    <name type="scientific">Aquicella siphonis</name>
    <dbReference type="NCBI Taxonomy" id="254247"/>
    <lineage>
        <taxon>Bacteria</taxon>
        <taxon>Pseudomonadati</taxon>
        <taxon>Pseudomonadota</taxon>
        <taxon>Gammaproteobacteria</taxon>
        <taxon>Legionellales</taxon>
        <taxon>Coxiellaceae</taxon>
        <taxon>Aquicella</taxon>
    </lineage>
</organism>
<dbReference type="Pfam" id="PF04350">
    <property type="entry name" value="PilO"/>
    <property type="match status" value="1"/>
</dbReference>
<dbReference type="Gene3D" id="3.30.70.60">
    <property type="match status" value="1"/>
</dbReference>
<sequence length="198" mass="22596">MQNLDIKKIYEWPLGMRALVYGLIFVFVFYLGYQLDISPYQLQIKNSVLQEDDLKRQLQLMHENQRKVTRDVEQLPKAKALLSEWQKNIITKNELPDLLDDILKAGTASQLKITTFDPAAEIKDGIYYKTPVSINLSGTYDQIATFISQLANMPKMVNIDAFILNNDAQNDPAASVDSRPLNSNDILSAVLDIDIYRK</sequence>
<dbReference type="Proteomes" id="UP000324194">
    <property type="component" value="Chromosome 2"/>
</dbReference>
<dbReference type="InterPro" id="IPR014717">
    <property type="entry name" value="Transl_elong_EF1B/ribsomal_bS6"/>
</dbReference>
<dbReference type="AlphaFoldDB" id="A0A5E4PKJ2"/>
<evidence type="ECO:0008006" key="4">
    <source>
        <dbReference type="Google" id="ProtNLM"/>
    </source>
</evidence>
<dbReference type="PANTHER" id="PTHR39555">
    <property type="entry name" value="FIMBRIAL ASSEMBLY PROTEIN PILO-LIKE PROTEIN-RELATED"/>
    <property type="match status" value="1"/>
</dbReference>
<accession>A0A5E4PKJ2</accession>
<evidence type="ECO:0000256" key="1">
    <source>
        <dbReference type="SAM" id="Phobius"/>
    </source>
</evidence>
<dbReference type="GO" id="GO:0043683">
    <property type="term" value="P:type IV pilus assembly"/>
    <property type="evidence" value="ECO:0007669"/>
    <property type="project" value="InterPro"/>
</dbReference>
<evidence type="ECO:0000313" key="3">
    <source>
        <dbReference type="Proteomes" id="UP000324194"/>
    </source>
</evidence>
<dbReference type="PANTHER" id="PTHR39555:SF1">
    <property type="entry name" value="TYPE IV PILUS INNER MEMBRANE COMPONENT PILO"/>
    <property type="match status" value="1"/>
</dbReference>
<proteinExistence type="predicted"/>
<name>A0A5E4PKJ2_9COXI</name>
<dbReference type="InterPro" id="IPR007445">
    <property type="entry name" value="PilO"/>
</dbReference>
<evidence type="ECO:0000313" key="2">
    <source>
        <dbReference type="EMBL" id="VVC77065.1"/>
    </source>
</evidence>
<keyword evidence="1" id="KW-1133">Transmembrane helix</keyword>
<reference evidence="2 3" key="1">
    <citation type="submission" date="2019-08" db="EMBL/GenBank/DDBJ databases">
        <authorList>
            <person name="Guy L."/>
        </authorList>
    </citation>
    <scope>NUCLEOTIDE SEQUENCE [LARGE SCALE GENOMIC DNA]</scope>
    <source>
        <strain evidence="2 3">SGT-108</strain>
    </source>
</reference>
<dbReference type="EMBL" id="LR699120">
    <property type="protein sequence ID" value="VVC77065.1"/>
    <property type="molecule type" value="Genomic_DNA"/>
</dbReference>
<feature type="transmembrane region" description="Helical" evidence="1">
    <location>
        <begin position="12"/>
        <end position="33"/>
    </location>
</feature>
<gene>
    <name evidence="2" type="ORF">AQUSIP_23920</name>
</gene>
<dbReference type="GO" id="GO:0043107">
    <property type="term" value="P:type IV pilus-dependent motility"/>
    <property type="evidence" value="ECO:0007669"/>
    <property type="project" value="InterPro"/>
</dbReference>
<keyword evidence="1" id="KW-0812">Transmembrane</keyword>
<dbReference type="KEGG" id="asip:AQUSIP_23920"/>